<dbReference type="EMBL" id="CGIG01000001">
    <property type="protein sequence ID" value="CPR20646.1"/>
    <property type="molecule type" value="Genomic_DNA"/>
</dbReference>
<dbReference type="OrthoDB" id="6434650at2"/>
<dbReference type="RefSeq" id="WP_048639121.1">
    <property type="nucleotide sequence ID" value="NZ_CGIG01000001.1"/>
</dbReference>
<name>A0A0G4K1C7_9GAMM</name>
<protein>
    <submittedName>
        <fullName evidence="1">Uncharacterized protein</fullName>
    </submittedName>
</protein>
<proteinExistence type="predicted"/>
<evidence type="ECO:0000313" key="1">
    <source>
        <dbReference type="EMBL" id="CPR20646.1"/>
    </source>
</evidence>
<evidence type="ECO:0000313" key="2">
    <source>
        <dbReference type="Proteomes" id="UP000044377"/>
    </source>
</evidence>
<sequence length="123" mass="13625">MKPDMSTAVMIEIIRSMAANNQMPEEHFLSAVADRIERLLSAESGNSLELSSIRAMIDIPVTESVQAGVAKELTRLNTEILALRSELLGQQEPEPFRYGIMTPDGRAYLEKMCVSNNLELTGK</sequence>
<accession>A0A0G4K1C7</accession>
<keyword evidence="2" id="KW-1185">Reference proteome</keyword>
<organism evidence="1 2">
    <name type="scientific">Brenneria goodwinii</name>
    <dbReference type="NCBI Taxonomy" id="1109412"/>
    <lineage>
        <taxon>Bacteria</taxon>
        <taxon>Pseudomonadati</taxon>
        <taxon>Pseudomonadota</taxon>
        <taxon>Gammaproteobacteria</taxon>
        <taxon>Enterobacterales</taxon>
        <taxon>Pectobacteriaceae</taxon>
        <taxon>Brenneria</taxon>
    </lineage>
</organism>
<dbReference type="STRING" id="1109412.BN1221_04434c"/>
<reference evidence="2" key="1">
    <citation type="submission" date="2015-01" db="EMBL/GenBank/DDBJ databases">
        <authorList>
            <person name="Paterson Steve"/>
        </authorList>
    </citation>
    <scope>NUCLEOTIDE SEQUENCE [LARGE SCALE GENOMIC DNA]</scope>
    <source>
        <strain evidence="2">OBR1</strain>
    </source>
</reference>
<dbReference type="AlphaFoldDB" id="A0A0G4K1C7"/>
<dbReference type="Proteomes" id="UP000044377">
    <property type="component" value="Unassembled WGS sequence"/>
</dbReference>
<gene>
    <name evidence="1" type="ORF">BN1221_04434c</name>
</gene>